<organism evidence="1 2">
    <name type="scientific">Acaulospora morrowiae</name>
    <dbReference type="NCBI Taxonomy" id="94023"/>
    <lineage>
        <taxon>Eukaryota</taxon>
        <taxon>Fungi</taxon>
        <taxon>Fungi incertae sedis</taxon>
        <taxon>Mucoromycota</taxon>
        <taxon>Glomeromycotina</taxon>
        <taxon>Glomeromycetes</taxon>
        <taxon>Diversisporales</taxon>
        <taxon>Acaulosporaceae</taxon>
        <taxon>Acaulospora</taxon>
    </lineage>
</organism>
<proteinExistence type="predicted"/>
<sequence>HRLMGILKEYVASPALSKPSSTTYHSYSIFQASSILDCYDSELEDHFCRILVIGKFVRYL</sequence>
<evidence type="ECO:0000313" key="1">
    <source>
        <dbReference type="EMBL" id="CAG8779082.1"/>
    </source>
</evidence>
<gene>
    <name evidence="1" type="ORF">AMORRO_LOCUS17165</name>
</gene>
<name>A0A9N9JEY5_9GLOM</name>
<dbReference type="AlphaFoldDB" id="A0A9N9JEY5"/>
<accession>A0A9N9JEY5</accession>
<reference evidence="1" key="1">
    <citation type="submission" date="2021-06" db="EMBL/GenBank/DDBJ databases">
        <authorList>
            <person name="Kallberg Y."/>
            <person name="Tangrot J."/>
            <person name="Rosling A."/>
        </authorList>
    </citation>
    <scope>NUCLEOTIDE SEQUENCE</scope>
    <source>
        <strain evidence="1">CL551</strain>
    </source>
</reference>
<evidence type="ECO:0000313" key="2">
    <source>
        <dbReference type="Proteomes" id="UP000789342"/>
    </source>
</evidence>
<comment type="caution">
    <text evidence="1">The sequence shown here is derived from an EMBL/GenBank/DDBJ whole genome shotgun (WGS) entry which is preliminary data.</text>
</comment>
<feature type="non-terminal residue" evidence="1">
    <location>
        <position position="1"/>
    </location>
</feature>
<dbReference type="Proteomes" id="UP000789342">
    <property type="component" value="Unassembled WGS sequence"/>
</dbReference>
<dbReference type="EMBL" id="CAJVPV010051279">
    <property type="protein sequence ID" value="CAG8779082.1"/>
    <property type="molecule type" value="Genomic_DNA"/>
</dbReference>
<protein>
    <submittedName>
        <fullName evidence="1">18374_t:CDS:1</fullName>
    </submittedName>
</protein>
<keyword evidence="2" id="KW-1185">Reference proteome</keyword>